<accession>A0A9N9LDQ2</accession>
<feature type="compositionally biased region" description="Low complexity" evidence="1">
    <location>
        <begin position="103"/>
        <end position="113"/>
    </location>
</feature>
<name>A0A9N9LDQ2_9HELO</name>
<evidence type="ECO:0000256" key="1">
    <source>
        <dbReference type="SAM" id="MobiDB-lite"/>
    </source>
</evidence>
<proteinExistence type="predicted"/>
<keyword evidence="2" id="KW-1133">Transmembrane helix</keyword>
<gene>
    <name evidence="3" type="ORF">HYALB_00006471</name>
</gene>
<feature type="region of interest" description="Disordered" evidence="1">
    <location>
        <begin position="149"/>
        <end position="203"/>
    </location>
</feature>
<sequence length="203" mass="21882">MLRPFKFMFDVRVLLREIRLDLPWKLYRPSTFDNDVSCCNASFTLGDTGASFKPGHDAFVSQLMSGNGNNVTATSTITASPSTVIATASILQTTTKKPDSNVTPPSTSTSTSSKGLDLGTIVGLSVGMPLGALVSGILIPLFWREKQKRRSKETEIPVVGHTDNKHDSGGRVGTQIPPTPPFNAPLYEAPSQYLPSELSNMPQ</sequence>
<evidence type="ECO:0000313" key="3">
    <source>
        <dbReference type="EMBL" id="CAG8973445.1"/>
    </source>
</evidence>
<keyword evidence="2" id="KW-0472">Membrane</keyword>
<dbReference type="EMBL" id="CAJVRM010000069">
    <property type="protein sequence ID" value="CAG8973445.1"/>
    <property type="molecule type" value="Genomic_DNA"/>
</dbReference>
<dbReference type="AlphaFoldDB" id="A0A9N9LDQ2"/>
<keyword evidence="2" id="KW-0812">Transmembrane</keyword>
<evidence type="ECO:0000313" key="4">
    <source>
        <dbReference type="Proteomes" id="UP000701801"/>
    </source>
</evidence>
<reference evidence="3" key="1">
    <citation type="submission" date="2021-07" db="EMBL/GenBank/DDBJ databases">
        <authorList>
            <person name="Durling M."/>
        </authorList>
    </citation>
    <scope>NUCLEOTIDE SEQUENCE</scope>
</reference>
<feature type="compositionally biased region" description="Polar residues" evidence="1">
    <location>
        <begin position="193"/>
        <end position="203"/>
    </location>
</feature>
<keyword evidence="4" id="KW-1185">Reference proteome</keyword>
<comment type="caution">
    <text evidence="3">The sequence shown here is derived from an EMBL/GenBank/DDBJ whole genome shotgun (WGS) entry which is preliminary data.</text>
</comment>
<feature type="transmembrane region" description="Helical" evidence="2">
    <location>
        <begin position="121"/>
        <end position="143"/>
    </location>
</feature>
<protein>
    <recommendedName>
        <fullName evidence="5">Mid2 domain-containing protein</fullName>
    </recommendedName>
</protein>
<feature type="region of interest" description="Disordered" evidence="1">
    <location>
        <begin position="94"/>
        <end position="114"/>
    </location>
</feature>
<evidence type="ECO:0000256" key="2">
    <source>
        <dbReference type="SAM" id="Phobius"/>
    </source>
</evidence>
<organism evidence="3 4">
    <name type="scientific">Hymenoscyphus albidus</name>
    <dbReference type="NCBI Taxonomy" id="595503"/>
    <lineage>
        <taxon>Eukaryota</taxon>
        <taxon>Fungi</taxon>
        <taxon>Dikarya</taxon>
        <taxon>Ascomycota</taxon>
        <taxon>Pezizomycotina</taxon>
        <taxon>Leotiomycetes</taxon>
        <taxon>Helotiales</taxon>
        <taxon>Helotiaceae</taxon>
        <taxon>Hymenoscyphus</taxon>
    </lineage>
</organism>
<evidence type="ECO:0008006" key="5">
    <source>
        <dbReference type="Google" id="ProtNLM"/>
    </source>
</evidence>
<dbReference type="Proteomes" id="UP000701801">
    <property type="component" value="Unassembled WGS sequence"/>
</dbReference>